<keyword evidence="1 5" id="KW-0378">Hydrolase</keyword>
<proteinExistence type="predicted"/>
<feature type="domain" description="Glycoside hydrolase family 2 immunoglobulin-like beta-sandwich" evidence="4">
    <location>
        <begin position="144"/>
        <end position="249"/>
    </location>
</feature>
<evidence type="ECO:0000313" key="5">
    <source>
        <dbReference type="EMBL" id="MCU4741908.1"/>
    </source>
</evidence>
<dbReference type="Proteomes" id="UP001320972">
    <property type="component" value="Unassembled WGS sequence"/>
</dbReference>
<dbReference type="RefSeq" id="WP_338003735.1">
    <property type="nucleotide sequence ID" value="NZ_JAOPKA010000005.1"/>
</dbReference>
<dbReference type="InterPro" id="IPR013783">
    <property type="entry name" value="Ig-like_fold"/>
</dbReference>
<organism evidence="5 8">
    <name type="scientific">Natronoglomus mannanivorans</name>
    <dbReference type="NCBI Taxonomy" id="2979990"/>
    <lineage>
        <taxon>Archaea</taxon>
        <taxon>Methanobacteriati</taxon>
        <taxon>Methanobacteriota</taxon>
        <taxon>Stenosarchaea group</taxon>
        <taxon>Halobacteria</taxon>
        <taxon>Halobacteriales</taxon>
        <taxon>Natrialbaceae</taxon>
        <taxon>Natronoglomus</taxon>
    </lineage>
</organism>
<keyword evidence="2" id="KW-0326">Glycosidase</keyword>
<dbReference type="PANTHER" id="PTHR42732:SF1">
    <property type="entry name" value="BETA-MANNOSIDASE"/>
    <property type="match status" value="1"/>
</dbReference>
<dbReference type="EMBL" id="JAOPKA010000005">
    <property type="protein sequence ID" value="MCU4741908.1"/>
    <property type="molecule type" value="Genomic_DNA"/>
</dbReference>
<evidence type="ECO:0000313" key="6">
    <source>
        <dbReference type="EMBL" id="MCU4975149.1"/>
    </source>
</evidence>
<dbReference type="GO" id="GO:0005975">
    <property type="term" value="P:carbohydrate metabolic process"/>
    <property type="evidence" value="ECO:0007669"/>
    <property type="project" value="InterPro"/>
</dbReference>
<comment type="caution">
    <text evidence="5">The sequence shown here is derived from an EMBL/GenBank/DDBJ whole genome shotgun (WGS) entry which is preliminary data.</text>
</comment>
<reference evidence="5 7" key="1">
    <citation type="submission" date="2022-09" db="EMBL/GenBank/DDBJ databases">
        <title>Enrichment on poylsaccharides allowed isolation of novel metabolic and taxonomic groups of Haloarchaea.</title>
        <authorList>
            <person name="Sorokin D.Y."/>
            <person name="Elcheninov A.G."/>
            <person name="Khizhniak T.V."/>
            <person name="Kolganova T.V."/>
            <person name="Kublanov I.V."/>
        </authorList>
    </citation>
    <scope>NUCLEOTIDE SEQUENCE</scope>
    <source>
        <strain evidence="6 7">AArc-m2/3/4</strain>
        <strain evidence="5">AArc-xg1-1</strain>
    </source>
</reference>
<feature type="region of interest" description="Disordered" evidence="3">
    <location>
        <begin position="1"/>
        <end position="21"/>
    </location>
</feature>
<keyword evidence="7" id="KW-1185">Reference proteome</keyword>
<accession>A0AAP3E1V2</accession>
<evidence type="ECO:0000259" key="4">
    <source>
        <dbReference type="Pfam" id="PF00703"/>
    </source>
</evidence>
<dbReference type="EMBL" id="JAOPKB010000016">
    <property type="protein sequence ID" value="MCU4975149.1"/>
    <property type="molecule type" value="Genomic_DNA"/>
</dbReference>
<dbReference type="InterPro" id="IPR017853">
    <property type="entry name" value="GH"/>
</dbReference>
<sequence length="627" mass="66473">MAGKWTGGIVTETNGDGPPSVGEWVPVTVPGRSSTFAGADAPVAYRTTFADPRSSSAERTRLVLGGAYGRTRVWLNGTLLGEHSTYFLPARFEFEPQEANELLVVCEPPDESGAGGIYETDAVPAETAVPGIWWSVELQVRPPTFVSSLAAVPRVTDGEAVIDTEVTVDAGEAVDDAVTLSLRPEGFRGGGSMERVPVQADAGERVTVSKSLEVRDPNLWWPRGYGPQHRYTVRAKLGEDSAERTVGLRTIERDDEGLIVNGRRLRARGINRRPSVGGDASEDVRRAIDANATLVRVRGHVPSPEFYAACDETGVLVWQDLPLAEGEFEADRATALLESIATSYGSHPSLAMYGIRDDPHEPFADPLGAGTLAKLRFRWRAWRASFDPTEVETVAATVSDGRPVVSVAGQPGLDADATHLSPGWRYLEAADIDWLLERSPDLGRVVGDVEAGSLTGSDTDGSTDPTSIPGLDASILERHAEGVEASQSSQAATLKTVVEALRRHGSGILVAGTLRDAAVGGGMGVLSADGTAKPASEALAGAYEPVQVVLDGPAEPGSAGLTLCNDTDERVETTVVWRAGSEADEIDVVADPLESKPLETVEIPPAASELALECTIDGRSVRNAYRL</sequence>
<dbReference type="Gene3D" id="2.60.120.260">
    <property type="entry name" value="Galactose-binding domain-like"/>
    <property type="match status" value="1"/>
</dbReference>
<evidence type="ECO:0000256" key="1">
    <source>
        <dbReference type="ARBA" id="ARBA00022801"/>
    </source>
</evidence>
<evidence type="ECO:0000256" key="3">
    <source>
        <dbReference type="SAM" id="MobiDB-lite"/>
    </source>
</evidence>
<dbReference type="InterPro" id="IPR008979">
    <property type="entry name" value="Galactose-bd-like_sf"/>
</dbReference>
<dbReference type="InterPro" id="IPR036156">
    <property type="entry name" value="Beta-gal/glucu_dom_sf"/>
</dbReference>
<dbReference type="SUPFAM" id="SSF49785">
    <property type="entry name" value="Galactose-binding domain-like"/>
    <property type="match status" value="1"/>
</dbReference>
<dbReference type="Proteomes" id="UP001321018">
    <property type="component" value="Unassembled WGS sequence"/>
</dbReference>
<evidence type="ECO:0000313" key="7">
    <source>
        <dbReference type="Proteomes" id="UP001320972"/>
    </source>
</evidence>
<dbReference type="Pfam" id="PF00703">
    <property type="entry name" value="Glyco_hydro_2"/>
    <property type="match status" value="1"/>
</dbReference>
<dbReference type="GO" id="GO:0004553">
    <property type="term" value="F:hydrolase activity, hydrolyzing O-glycosyl compounds"/>
    <property type="evidence" value="ECO:0007669"/>
    <property type="project" value="InterPro"/>
</dbReference>
<dbReference type="AlphaFoldDB" id="A0AAP3E1V2"/>
<dbReference type="Gene3D" id="3.20.20.80">
    <property type="entry name" value="Glycosidases"/>
    <property type="match status" value="1"/>
</dbReference>
<dbReference type="InterPro" id="IPR051913">
    <property type="entry name" value="GH2_Domain-Containing"/>
</dbReference>
<dbReference type="SUPFAM" id="SSF49303">
    <property type="entry name" value="beta-Galactosidase/glucuronidase domain"/>
    <property type="match status" value="1"/>
</dbReference>
<dbReference type="PANTHER" id="PTHR42732">
    <property type="entry name" value="BETA-GALACTOSIDASE"/>
    <property type="match status" value="1"/>
</dbReference>
<protein>
    <submittedName>
        <fullName evidence="5">Glycoside hydrolase family 2</fullName>
    </submittedName>
</protein>
<dbReference type="InterPro" id="IPR006102">
    <property type="entry name" value="Ig-like_GH2"/>
</dbReference>
<evidence type="ECO:0000256" key="2">
    <source>
        <dbReference type="ARBA" id="ARBA00023295"/>
    </source>
</evidence>
<gene>
    <name evidence="6" type="ORF">OB955_20830</name>
    <name evidence="5" type="ORF">OB960_10920</name>
</gene>
<dbReference type="SUPFAM" id="SSF51445">
    <property type="entry name" value="(Trans)glycosidases"/>
    <property type="match status" value="1"/>
</dbReference>
<name>A0AAP3E1V2_9EURY</name>
<dbReference type="Gene3D" id="2.60.40.10">
    <property type="entry name" value="Immunoglobulins"/>
    <property type="match status" value="1"/>
</dbReference>
<evidence type="ECO:0000313" key="8">
    <source>
        <dbReference type="Proteomes" id="UP001321018"/>
    </source>
</evidence>